<evidence type="ECO:0000313" key="1">
    <source>
        <dbReference type="EMBL" id="QFG03268.1"/>
    </source>
</evidence>
<gene>
    <name evidence="1" type="ORF">Tbon_08160</name>
</gene>
<organism evidence="1 2">
    <name type="scientific">Tepidiforma bonchosmolovskayae</name>
    <dbReference type="NCBI Taxonomy" id="2601677"/>
    <lineage>
        <taxon>Bacteria</taxon>
        <taxon>Bacillati</taxon>
        <taxon>Chloroflexota</taxon>
        <taxon>Tepidiformia</taxon>
        <taxon>Tepidiformales</taxon>
        <taxon>Tepidiformaceae</taxon>
        <taxon>Tepidiforma</taxon>
    </lineage>
</organism>
<dbReference type="InterPro" id="IPR002591">
    <property type="entry name" value="Phosphodiest/P_Trfase"/>
</dbReference>
<dbReference type="Proteomes" id="UP000326331">
    <property type="component" value="Chromosome"/>
</dbReference>
<reference evidence="1 2" key="1">
    <citation type="submission" date="2019-08" db="EMBL/GenBank/DDBJ databases">
        <authorList>
            <person name="Toschakov S.V."/>
        </authorList>
    </citation>
    <scope>NUCLEOTIDE SEQUENCE [LARGE SCALE GENOMIC DNA]</scope>
    <source>
        <strain evidence="1 2">3753O</strain>
    </source>
</reference>
<proteinExistence type="predicted"/>
<dbReference type="RefSeq" id="WP_158067231.1">
    <property type="nucleotide sequence ID" value="NZ_CP042829.1"/>
</dbReference>
<name>A0ABX6C1Z7_9CHLR</name>
<dbReference type="InterPro" id="IPR017850">
    <property type="entry name" value="Alkaline_phosphatase_core_sf"/>
</dbReference>
<dbReference type="EMBL" id="CP042829">
    <property type="protein sequence ID" value="QFG03268.1"/>
    <property type="molecule type" value="Genomic_DNA"/>
</dbReference>
<dbReference type="SUPFAM" id="SSF53649">
    <property type="entry name" value="Alkaline phosphatase-like"/>
    <property type="match status" value="1"/>
</dbReference>
<protein>
    <recommendedName>
        <fullName evidence="3">Alkaline phosphatase family protein</fullName>
    </recommendedName>
</protein>
<evidence type="ECO:0008006" key="3">
    <source>
        <dbReference type="Google" id="ProtNLM"/>
    </source>
</evidence>
<keyword evidence="2" id="KW-1185">Reference proteome</keyword>
<reference evidence="1 2" key="2">
    <citation type="submission" date="2019-10" db="EMBL/GenBank/DDBJ databases">
        <title>Thermopilla bonchosmolovskayae gen. nov., sp. nov., a moderately thermophilic Chloroflexi bacterium from a Chukotka hot spring (Arctic, Russia), representing a novel classis Thermopillaia, which include previously uncultivated lineage OLB14.</title>
        <authorList>
            <person name="Kochetkova T.V."/>
            <person name="Zayulina K.S."/>
            <person name="Zhigarkov V.S."/>
            <person name="Minaev N.V."/>
            <person name="Novikov A."/>
            <person name="Toshchakov S.V."/>
            <person name="Elcheninov A.G."/>
            <person name="Kublanov I.V."/>
        </authorList>
    </citation>
    <scope>NUCLEOTIDE SEQUENCE [LARGE SCALE GENOMIC DNA]</scope>
    <source>
        <strain evidence="1 2">3753O</strain>
    </source>
</reference>
<sequence length="495" mass="54269">MSRRRLLLVALDAMEVAWLRRLIAEGRLPNLAAFCSGAHELPVRSDGDTLHGSIWPTFASAMGPGHHGRYWWLQWLPEEMRFVRSSHPAFDYQPFWQGLAEAGKRVAVVDVPYAPLARHPLVQQISGWGTHDEVAPESWPDDALPQLRRAWGAHPLSLDTVEPHSPRDLLRMAEKLSKGVAMRARLLEQLAGDRQCDLVVVLFGETHKAGHYLAEEREVVAGKTNLDLIAEVLQPLDEAWPRVLAAAGEGTTVALFALHGMQHQVDYSVLGRQVLAIALGRDLASALARPDLLRRVRDLVPDPVHRFVWERLPPGIRAARQGALDGRGAHPGADPVFPVSHDADFAARVSIAGREAAGVVNREDADAWLTRLEEAALPFRSPEGLPVFSGLLRIAERFPGPRADYLPDGLLVSNRELARVLEATDPAGRRIVNPMQERRNGIHTGRGFCFIRPAAGVPLQPAGEVDARDFAPTSYALLGLAPPGGFEGRAFAPVV</sequence>
<dbReference type="Pfam" id="PF01663">
    <property type="entry name" value="Phosphodiest"/>
    <property type="match status" value="1"/>
</dbReference>
<dbReference type="Gene3D" id="3.40.720.10">
    <property type="entry name" value="Alkaline Phosphatase, subunit A"/>
    <property type="match status" value="1"/>
</dbReference>
<evidence type="ECO:0000313" key="2">
    <source>
        <dbReference type="Proteomes" id="UP000326331"/>
    </source>
</evidence>
<accession>A0ABX6C1Z7</accession>